<keyword evidence="2" id="KW-1185">Reference proteome</keyword>
<protein>
    <submittedName>
        <fullName evidence="1">Uncharacterized protein</fullName>
    </submittedName>
</protein>
<reference evidence="1 2" key="1">
    <citation type="journal article" date="2020" name="ISME J.">
        <title>Uncovering the hidden diversity of litter-decomposition mechanisms in mushroom-forming fungi.</title>
        <authorList>
            <person name="Floudas D."/>
            <person name="Bentzer J."/>
            <person name="Ahren D."/>
            <person name="Johansson T."/>
            <person name="Persson P."/>
            <person name="Tunlid A."/>
        </authorList>
    </citation>
    <scope>NUCLEOTIDE SEQUENCE [LARGE SCALE GENOMIC DNA]</scope>
    <source>
        <strain evidence="1 2">CBS 175.51</strain>
    </source>
</reference>
<comment type="caution">
    <text evidence="1">The sequence shown here is derived from an EMBL/GenBank/DDBJ whole genome shotgun (WGS) entry which is preliminary data.</text>
</comment>
<dbReference type="EMBL" id="JAACJK010000061">
    <property type="protein sequence ID" value="KAF5335550.1"/>
    <property type="molecule type" value="Genomic_DNA"/>
</dbReference>
<evidence type="ECO:0000313" key="2">
    <source>
        <dbReference type="Proteomes" id="UP000541558"/>
    </source>
</evidence>
<dbReference type="AlphaFoldDB" id="A0A8H5C5B2"/>
<sequence>MRLESSVSLTGGSFKLEVATVLGFVRDGEFWEQSMVDRWAFGMSKIESRMSVRSGVFLVVMMVESMLAGRPRFVRSISSLSRSSSGWVAVECAIEGGIESETTTKRRKIG</sequence>
<gene>
    <name evidence="1" type="ORF">D9611_012214</name>
</gene>
<dbReference type="Proteomes" id="UP000541558">
    <property type="component" value="Unassembled WGS sequence"/>
</dbReference>
<name>A0A8H5C5B2_9AGAR</name>
<organism evidence="1 2">
    <name type="scientific">Ephemerocybe angulata</name>
    <dbReference type="NCBI Taxonomy" id="980116"/>
    <lineage>
        <taxon>Eukaryota</taxon>
        <taxon>Fungi</taxon>
        <taxon>Dikarya</taxon>
        <taxon>Basidiomycota</taxon>
        <taxon>Agaricomycotina</taxon>
        <taxon>Agaricomycetes</taxon>
        <taxon>Agaricomycetidae</taxon>
        <taxon>Agaricales</taxon>
        <taxon>Agaricineae</taxon>
        <taxon>Psathyrellaceae</taxon>
        <taxon>Ephemerocybe</taxon>
    </lineage>
</organism>
<evidence type="ECO:0000313" key="1">
    <source>
        <dbReference type="EMBL" id="KAF5335550.1"/>
    </source>
</evidence>
<accession>A0A8H5C5B2</accession>
<proteinExistence type="predicted"/>